<keyword evidence="1" id="KW-0472">Membrane</keyword>
<evidence type="ECO:0008006" key="4">
    <source>
        <dbReference type="Google" id="ProtNLM"/>
    </source>
</evidence>
<accession>A0ABT6ZKI1</accession>
<keyword evidence="1" id="KW-0812">Transmembrane</keyword>
<reference evidence="2" key="1">
    <citation type="submission" date="2023-05" db="EMBL/GenBank/DDBJ databases">
        <title>[olsenella] sp. nov., isolated from a pig farm feces dump.</title>
        <authorList>
            <person name="Chang Y.-H."/>
        </authorList>
    </citation>
    <scope>NUCLEOTIDE SEQUENCE</scope>
    <source>
        <strain evidence="2">YH-ols2217</strain>
    </source>
</reference>
<organism evidence="2 3">
    <name type="scientific">Kribbibacterium absianum</name>
    <dbReference type="NCBI Taxonomy" id="3044210"/>
    <lineage>
        <taxon>Bacteria</taxon>
        <taxon>Bacillati</taxon>
        <taxon>Actinomycetota</taxon>
        <taxon>Coriobacteriia</taxon>
        <taxon>Coriobacteriales</taxon>
        <taxon>Kribbibacteriaceae</taxon>
        <taxon>Kribbibacterium</taxon>
    </lineage>
</organism>
<feature type="transmembrane region" description="Helical" evidence="1">
    <location>
        <begin position="7"/>
        <end position="31"/>
    </location>
</feature>
<name>A0ABT6ZKI1_9ACTN</name>
<dbReference type="Proteomes" id="UP001431693">
    <property type="component" value="Unassembled WGS sequence"/>
</dbReference>
<dbReference type="PROSITE" id="PS51257">
    <property type="entry name" value="PROKAR_LIPOPROTEIN"/>
    <property type="match status" value="1"/>
</dbReference>
<keyword evidence="3" id="KW-1185">Reference proteome</keyword>
<evidence type="ECO:0000313" key="2">
    <source>
        <dbReference type="EMBL" id="MDJ1129161.1"/>
    </source>
</evidence>
<protein>
    <recommendedName>
        <fullName evidence="4">DUF2207 domain-containing protein</fullName>
    </recommendedName>
</protein>
<evidence type="ECO:0000256" key="1">
    <source>
        <dbReference type="SAM" id="Phobius"/>
    </source>
</evidence>
<sequence>MSKASTAIYALLAVACGVLLFVWYATGLYLVDDPLDLIVAIAWWAVIGVAVYLTVRADNTRKERVRTVYVGEAGAMPAVFNPEKGLVEMDGRTAQDTTYALLKDLDYGFGRKDFPDEEEFTPEYMVRTREFKADGDDTTWKGEVVKPDGDQALRWQFDDPQQLQQILATI</sequence>
<gene>
    <name evidence="2" type="ORF">QJ043_03555</name>
</gene>
<comment type="caution">
    <text evidence="2">The sequence shown here is derived from an EMBL/GenBank/DDBJ whole genome shotgun (WGS) entry which is preliminary data.</text>
</comment>
<feature type="transmembrane region" description="Helical" evidence="1">
    <location>
        <begin position="37"/>
        <end position="55"/>
    </location>
</feature>
<evidence type="ECO:0000313" key="3">
    <source>
        <dbReference type="Proteomes" id="UP001431693"/>
    </source>
</evidence>
<dbReference type="EMBL" id="JASJEX010000002">
    <property type="protein sequence ID" value="MDJ1129161.1"/>
    <property type="molecule type" value="Genomic_DNA"/>
</dbReference>
<proteinExistence type="predicted"/>
<keyword evidence="1" id="KW-1133">Transmembrane helix</keyword>
<dbReference type="RefSeq" id="WP_283713893.1">
    <property type="nucleotide sequence ID" value="NZ_JASJEW010000007.1"/>
</dbReference>